<reference evidence="3" key="1">
    <citation type="submission" date="2017-09" db="EMBL/GenBank/DDBJ databases">
        <title>Depth-based differentiation of microbial function through sediment-hosted aquifers and enrichment of novel symbionts in the deep terrestrial subsurface.</title>
        <authorList>
            <person name="Probst A.J."/>
            <person name="Ladd B."/>
            <person name="Jarett J.K."/>
            <person name="Geller-Mcgrath D.E."/>
            <person name="Sieber C.M.K."/>
            <person name="Emerson J.B."/>
            <person name="Anantharaman K."/>
            <person name="Thomas B.C."/>
            <person name="Malmstrom R."/>
            <person name="Stieglmeier M."/>
            <person name="Klingl A."/>
            <person name="Woyke T."/>
            <person name="Ryan C.M."/>
            <person name="Banfield J.F."/>
        </authorList>
    </citation>
    <scope>NUCLEOTIDE SEQUENCE [LARGE SCALE GENOMIC DNA]</scope>
</reference>
<dbReference type="SUPFAM" id="SSF53098">
    <property type="entry name" value="Ribonuclease H-like"/>
    <property type="match status" value="1"/>
</dbReference>
<name>A0A2M8DBH3_9BACT</name>
<dbReference type="InterPro" id="IPR001584">
    <property type="entry name" value="Integrase_cat-core"/>
</dbReference>
<dbReference type="GO" id="GO:0015074">
    <property type="term" value="P:DNA integration"/>
    <property type="evidence" value="ECO:0007669"/>
    <property type="project" value="InterPro"/>
</dbReference>
<dbReference type="Gene3D" id="3.30.420.10">
    <property type="entry name" value="Ribonuclease H-like superfamily/Ribonuclease H"/>
    <property type="match status" value="1"/>
</dbReference>
<proteinExistence type="predicted"/>
<dbReference type="EMBL" id="PFTH01000193">
    <property type="protein sequence ID" value="PJB87768.1"/>
    <property type="molecule type" value="Genomic_DNA"/>
</dbReference>
<protein>
    <recommendedName>
        <fullName evidence="1">Integrase catalytic domain-containing protein</fullName>
    </recommendedName>
</protein>
<sequence length="390" mass="46399">MLDMYQKRALSYTIRRRYQKSTKKEKGGILDEFIKNTNYNRSYARRILGSLKKQGRKKLHIIRKRRYDADVFYPLRTIWIAEDNICGQRLKPFIPEALRILERDKNLRLNKKIRKKLLSIGSATIDRMLKASRKRYELKGRSTTKPGTLLRNTIPIRTFADWDEKYPGFFEGDLVAFCGETVRGEYVSALNLTDVSTGWVGIEAFMGKGQYRVHKAIDSVRNRLPFLMLGLDNDNGVEFINWLMKRYCEEHKITFTRIRPYRKNDNCFVEQKNYTVPRRFLGYGRYETDKQLEIIRELLKLVEMYVNFFMPSKKLVSKERIGNKTKKIYDTAKTPYQRLLISGILIDDKKKELQKLYDSLNPMDLRKKISRLQDKLWKTFRYKINDLTNT</sequence>
<evidence type="ECO:0000313" key="2">
    <source>
        <dbReference type="EMBL" id="PJB87768.1"/>
    </source>
</evidence>
<feature type="domain" description="Integrase catalytic" evidence="1">
    <location>
        <begin position="163"/>
        <end position="343"/>
    </location>
</feature>
<dbReference type="PROSITE" id="PS50994">
    <property type="entry name" value="INTEGRASE"/>
    <property type="match status" value="1"/>
</dbReference>
<gene>
    <name evidence="2" type="ORF">CO083_05270</name>
</gene>
<dbReference type="Proteomes" id="UP000229706">
    <property type="component" value="Unassembled WGS sequence"/>
</dbReference>
<comment type="caution">
    <text evidence="2">The sequence shown here is derived from an EMBL/GenBank/DDBJ whole genome shotgun (WGS) entry which is preliminary data.</text>
</comment>
<dbReference type="InterPro" id="IPR036397">
    <property type="entry name" value="RNaseH_sf"/>
</dbReference>
<dbReference type="InterPro" id="IPR012337">
    <property type="entry name" value="RNaseH-like_sf"/>
</dbReference>
<accession>A0A2M8DBH3</accession>
<evidence type="ECO:0000259" key="1">
    <source>
        <dbReference type="PROSITE" id="PS50994"/>
    </source>
</evidence>
<evidence type="ECO:0000313" key="3">
    <source>
        <dbReference type="Proteomes" id="UP000229706"/>
    </source>
</evidence>
<dbReference type="AlphaFoldDB" id="A0A2M8DBH3"/>
<dbReference type="GO" id="GO:0003676">
    <property type="term" value="F:nucleic acid binding"/>
    <property type="evidence" value="ECO:0007669"/>
    <property type="project" value="InterPro"/>
</dbReference>
<organism evidence="2 3">
    <name type="scientific">Candidatus Roizmanbacteria bacterium CG_4_9_14_0_8_um_filter_34_12</name>
    <dbReference type="NCBI Taxonomy" id="1974840"/>
    <lineage>
        <taxon>Bacteria</taxon>
        <taxon>Candidatus Roizmaniibacteriota</taxon>
    </lineage>
</organism>